<sequence length="160" mass="18011">MSLRFPVLLLLTCLVGLYLNGVAADCYSCYEADPDLIKKLEKDRGSGWADMILDMTKRANYSSNCEKIWWWPVDVCAATTCMQMLYTVTAYGKPFDVAFRGCGEIKKGIDWGFVRSVNFTMYMHACEGPLCNKLSPQELKDATWEGTETNDSNNISNTVI</sequence>
<organism evidence="2 3">
    <name type="scientific">Mesorhabditis spiculigera</name>
    <dbReference type="NCBI Taxonomy" id="96644"/>
    <lineage>
        <taxon>Eukaryota</taxon>
        <taxon>Metazoa</taxon>
        <taxon>Ecdysozoa</taxon>
        <taxon>Nematoda</taxon>
        <taxon>Chromadorea</taxon>
        <taxon>Rhabditida</taxon>
        <taxon>Rhabditina</taxon>
        <taxon>Rhabditomorpha</taxon>
        <taxon>Rhabditoidea</taxon>
        <taxon>Rhabditidae</taxon>
        <taxon>Mesorhabditinae</taxon>
        <taxon>Mesorhabditis</taxon>
    </lineage>
</organism>
<keyword evidence="3" id="KW-1185">Reference proteome</keyword>
<gene>
    <name evidence="2" type="ORF">MSPICULIGERA_LOCUS1953</name>
</gene>
<proteinExistence type="predicted"/>
<dbReference type="EMBL" id="CATQJA010000589">
    <property type="protein sequence ID" value="CAJ0561857.1"/>
    <property type="molecule type" value="Genomic_DNA"/>
</dbReference>
<protein>
    <submittedName>
        <fullName evidence="2">Uncharacterized protein</fullName>
    </submittedName>
</protein>
<dbReference type="Proteomes" id="UP001177023">
    <property type="component" value="Unassembled WGS sequence"/>
</dbReference>
<accession>A0AA36FUU1</accession>
<feature type="non-terminal residue" evidence="2">
    <location>
        <position position="160"/>
    </location>
</feature>
<keyword evidence="1" id="KW-0732">Signal</keyword>
<comment type="caution">
    <text evidence="2">The sequence shown here is derived from an EMBL/GenBank/DDBJ whole genome shotgun (WGS) entry which is preliminary data.</text>
</comment>
<evidence type="ECO:0000256" key="1">
    <source>
        <dbReference type="SAM" id="SignalP"/>
    </source>
</evidence>
<feature type="chain" id="PRO_5041245730" evidence="1">
    <location>
        <begin position="25"/>
        <end position="160"/>
    </location>
</feature>
<reference evidence="2" key="1">
    <citation type="submission" date="2023-06" db="EMBL/GenBank/DDBJ databases">
        <authorList>
            <person name="Delattre M."/>
        </authorList>
    </citation>
    <scope>NUCLEOTIDE SEQUENCE</scope>
    <source>
        <strain evidence="2">AF72</strain>
    </source>
</reference>
<dbReference type="AlphaFoldDB" id="A0AA36FUU1"/>
<feature type="signal peptide" evidence="1">
    <location>
        <begin position="1"/>
        <end position="24"/>
    </location>
</feature>
<evidence type="ECO:0000313" key="2">
    <source>
        <dbReference type="EMBL" id="CAJ0561857.1"/>
    </source>
</evidence>
<name>A0AA36FUU1_9BILA</name>
<evidence type="ECO:0000313" key="3">
    <source>
        <dbReference type="Proteomes" id="UP001177023"/>
    </source>
</evidence>